<gene>
    <name evidence="2" type="ORF">M0813_10524</name>
</gene>
<proteinExistence type="predicted"/>
<accession>A0ABQ8X350</accession>
<reference evidence="2" key="1">
    <citation type="submission" date="2022-08" db="EMBL/GenBank/DDBJ databases">
        <title>Novel sulfate-reducing endosymbionts in the free-living metamonad Anaeramoeba.</title>
        <authorList>
            <person name="Jerlstrom-Hultqvist J."/>
            <person name="Cepicka I."/>
            <person name="Gallot-Lavallee L."/>
            <person name="Salas-Leiva D."/>
            <person name="Curtis B.A."/>
            <person name="Zahonova K."/>
            <person name="Pipaliya S."/>
            <person name="Dacks J."/>
            <person name="Roger A.J."/>
        </authorList>
    </citation>
    <scope>NUCLEOTIDE SEQUENCE</scope>
    <source>
        <strain evidence="2">Schooner1</strain>
    </source>
</reference>
<evidence type="ECO:0000256" key="1">
    <source>
        <dbReference type="SAM" id="MobiDB-lite"/>
    </source>
</evidence>
<protein>
    <submittedName>
        <fullName evidence="2">Nnp-1 protein putative nuclear protein 1 nop52</fullName>
    </submittedName>
</protein>
<dbReference type="Proteomes" id="UP001150062">
    <property type="component" value="Unassembled WGS sequence"/>
</dbReference>
<dbReference type="EMBL" id="JAOAOG010000339">
    <property type="protein sequence ID" value="KAJ6226986.1"/>
    <property type="molecule type" value="Genomic_DNA"/>
</dbReference>
<evidence type="ECO:0000313" key="3">
    <source>
        <dbReference type="Proteomes" id="UP001150062"/>
    </source>
</evidence>
<sequence length="1221" mass="144940">MSLDFVGFQSDGTFPLIQQTSQSNFLRTLRSRLVCLHIKPKLRKKIKTNLKEDLKLNEPLTFRLLLLKRTKRKQQTTPNTITNNNSNDNEYNNMSRKLENVESYKKEQEQEQEQKQKQKEKQKEKQKQKEKEKEKEKEWIQIAMTLKKKSFVLNSQKDKTVIISGSYHEGQRVMINLHDDTLFILRFDQSNEYILKALNPKARDRICNLFLTLHLRFLTGNEIDSKQKQMMNKKEEKKEEKKEKKHNFKNFPLTLPSRLCNLRIDKIANLPKPSKYNSISTKKKNLSQKHPRLNKDENNLLKKIESQSPSEQWVTSLYLGLPQPLKHNAYLLNGILEREKEISIELNFNYFQIDYPFLGTNAIYPIQRVYNVNSNCFLVDETQEKSIIQFIIDEHSFFYLEFLTKTKMLSFVQDFEIKKKIHSQSYLNSNNSNKYNNNNNFYKNNNSQNKNKNININSNKRNIKMYNCEIIIDRKYNYPHFKRKKKKSKIIFNKDHFLIITKKYNPLKIQYQKTIYLSNLKKINQNNFSIKIWLNQSKTQYIFLFFKKLKFIILFISTFEKFTKSFLKSNIDYLINNYESDNNNNNNNNNNMKIFNQNCKNHLNINPKLNSNLKHSLISYFNLNPYNLITKRQLKTRLQIREYIFLAHLKWDVSIPIIIKINLQNLKIYFNPKSHNFYEQDYELKNLIYIEKGENSSNYNHKYNQNEEEIDNNFICSMEFTNSNPVLLQFQTLGERDAFYSLIYTRVDYLYYHIYLYSDEGKYIYSSYLWIRNNNELILELPNELPIRIKKKQLELNLHPKFSHLITMKILKYQFSFNIRFESDQKLLKFFERFQKTNFLNKEFLIQKKITLNVLKSKLSLNGYLLNDDNNKFEIEKKIKIKIDTNGIIIKFDKQSKRILFWIKDLAIHINKMCTNVIKIHSKNFNQNILLHSFNDLNNFVSILYFYALKIGQLKNMHLKIMGLETNLITDDFQQNEGDVVGTGVLFGQENIEGGDSKANKTDDVPILHFYCQIIDDSLNHLPKNQLINFIIFKKKNDQKYVLSLNWNNENFYEIILNAKSSRLFISPVNGNYIKLILPLSRQIVFNVFTISNRNRLISCFSFLKIPPWENKNYQITKMKNIIIKFQTFKSMKLSKSKNKINSHKNSKSNSDCDTNSNSCSHFDVDYNLESGSGDEYNVESGSSSDSSLYLISTNNLNVSSSPNITSNSSSSYDSSSDFEN</sequence>
<name>A0ABQ8X350_9EUKA</name>
<comment type="caution">
    <text evidence="2">The sequence shown here is derived from an EMBL/GenBank/DDBJ whole genome shotgun (WGS) entry which is preliminary data.</text>
</comment>
<feature type="compositionally biased region" description="Low complexity" evidence="1">
    <location>
        <begin position="75"/>
        <end position="92"/>
    </location>
</feature>
<feature type="region of interest" description="Disordered" evidence="1">
    <location>
        <begin position="1198"/>
        <end position="1221"/>
    </location>
</feature>
<evidence type="ECO:0000313" key="2">
    <source>
        <dbReference type="EMBL" id="KAJ6226986.1"/>
    </source>
</evidence>
<feature type="region of interest" description="Disordered" evidence="1">
    <location>
        <begin position="1137"/>
        <end position="1156"/>
    </location>
</feature>
<feature type="region of interest" description="Disordered" evidence="1">
    <location>
        <begin position="101"/>
        <end position="136"/>
    </location>
</feature>
<organism evidence="2 3">
    <name type="scientific">Anaeramoeba flamelloides</name>
    <dbReference type="NCBI Taxonomy" id="1746091"/>
    <lineage>
        <taxon>Eukaryota</taxon>
        <taxon>Metamonada</taxon>
        <taxon>Anaeramoebidae</taxon>
        <taxon>Anaeramoeba</taxon>
    </lineage>
</organism>
<feature type="region of interest" description="Disordered" evidence="1">
    <location>
        <begin position="73"/>
        <end position="92"/>
    </location>
</feature>
<keyword evidence="3" id="KW-1185">Reference proteome</keyword>
<feature type="compositionally biased region" description="Basic residues" evidence="1">
    <location>
        <begin position="1137"/>
        <end position="1147"/>
    </location>
</feature>